<feature type="repeat" description="PPR" evidence="3">
    <location>
        <begin position="301"/>
        <end position="335"/>
    </location>
</feature>
<evidence type="ECO:0000256" key="3">
    <source>
        <dbReference type="PROSITE-ProRule" id="PRU00708"/>
    </source>
</evidence>
<proteinExistence type="inferred from homology"/>
<evidence type="ECO:0000313" key="4">
    <source>
        <dbReference type="EMBL" id="KAH9299179.1"/>
    </source>
</evidence>
<organism evidence="4 5">
    <name type="scientific">Taxus chinensis</name>
    <name type="common">Chinese yew</name>
    <name type="synonym">Taxus wallichiana var. chinensis</name>
    <dbReference type="NCBI Taxonomy" id="29808"/>
    <lineage>
        <taxon>Eukaryota</taxon>
        <taxon>Viridiplantae</taxon>
        <taxon>Streptophyta</taxon>
        <taxon>Embryophyta</taxon>
        <taxon>Tracheophyta</taxon>
        <taxon>Spermatophyta</taxon>
        <taxon>Pinopsida</taxon>
        <taxon>Pinidae</taxon>
        <taxon>Conifers II</taxon>
        <taxon>Cupressales</taxon>
        <taxon>Taxaceae</taxon>
        <taxon>Taxus</taxon>
    </lineage>
</organism>
<dbReference type="Pfam" id="PF13041">
    <property type="entry name" value="PPR_2"/>
    <property type="match status" value="1"/>
</dbReference>
<dbReference type="Proteomes" id="UP000824469">
    <property type="component" value="Unassembled WGS sequence"/>
</dbReference>
<dbReference type="PANTHER" id="PTHR47939">
    <property type="entry name" value="MEMBRANE-ASSOCIATED SALT-INDUCIBLE PROTEIN-LIKE"/>
    <property type="match status" value="1"/>
</dbReference>
<comment type="similarity">
    <text evidence="1">Belongs to the PPR family. P subfamily.</text>
</comment>
<dbReference type="PANTHER" id="PTHR47939:SF5">
    <property type="entry name" value="PENTACOTRIPEPTIDE-REPEAT REGION OF PRORP DOMAIN-CONTAINING PROTEIN"/>
    <property type="match status" value="1"/>
</dbReference>
<evidence type="ECO:0008006" key="6">
    <source>
        <dbReference type="Google" id="ProtNLM"/>
    </source>
</evidence>
<comment type="caution">
    <text evidence="4">The sequence shown here is derived from an EMBL/GenBank/DDBJ whole genome shotgun (WGS) entry which is preliminary data.</text>
</comment>
<evidence type="ECO:0000313" key="5">
    <source>
        <dbReference type="Proteomes" id="UP000824469"/>
    </source>
</evidence>
<dbReference type="InterPro" id="IPR011990">
    <property type="entry name" value="TPR-like_helical_dom_sf"/>
</dbReference>
<dbReference type="Pfam" id="PF01535">
    <property type="entry name" value="PPR"/>
    <property type="match status" value="4"/>
</dbReference>
<reference evidence="4 5" key="1">
    <citation type="journal article" date="2021" name="Nat. Plants">
        <title>The Taxus genome provides insights into paclitaxel biosynthesis.</title>
        <authorList>
            <person name="Xiong X."/>
            <person name="Gou J."/>
            <person name="Liao Q."/>
            <person name="Li Y."/>
            <person name="Zhou Q."/>
            <person name="Bi G."/>
            <person name="Li C."/>
            <person name="Du R."/>
            <person name="Wang X."/>
            <person name="Sun T."/>
            <person name="Guo L."/>
            <person name="Liang H."/>
            <person name="Lu P."/>
            <person name="Wu Y."/>
            <person name="Zhang Z."/>
            <person name="Ro D.K."/>
            <person name="Shang Y."/>
            <person name="Huang S."/>
            <person name="Yan J."/>
        </authorList>
    </citation>
    <scope>NUCLEOTIDE SEQUENCE [LARGE SCALE GENOMIC DNA]</scope>
    <source>
        <strain evidence="4">Ta-2019</strain>
    </source>
</reference>
<dbReference type="Pfam" id="PF13812">
    <property type="entry name" value="PPR_3"/>
    <property type="match status" value="1"/>
</dbReference>
<dbReference type="Gene3D" id="1.25.40.10">
    <property type="entry name" value="Tetratricopeptide repeat domain"/>
    <property type="match status" value="3"/>
</dbReference>
<protein>
    <recommendedName>
        <fullName evidence="6">Pentatricopeptide repeat-containing protein</fullName>
    </recommendedName>
</protein>
<name>A0AA38CLU3_TAXCH</name>
<feature type="repeat" description="PPR" evidence="3">
    <location>
        <begin position="336"/>
        <end position="370"/>
    </location>
</feature>
<dbReference type="NCBIfam" id="TIGR00756">
    <property type="entry name" value="PPR"/>
    <property type="match status" value="4"/>
</dbReference>
<gene>
    <name evidence="4" type="ORF">KI387_030861</name>
</gene>
<feature type="repeat" description="PPR" evidence="3">
    <location>
        <begin position="371"/>
        <end position="405"/>
    </location>
</feature>
<dbReference type="InterPro" id="IPR050667">
    <property type="entry name" value="PPR-containing_protein"/>
</dbReference>
<accession>A0AA38CLU3</accession>
<evidence type="ECO:0000256" key="2">
    <source>
        <dbReference type="ARBA" id="ARBA00022737"/>
    </source>
</evidence>
<dbReference type="PROSITE" id="PS51375">
    <property type="entry name" value="PPR"/>
    <property type="match status" value="4"/>
</dbReference>
<dbReference type="OMA" id="EHIHESD"/>
<dbReference type="InterPro" id="IPR002885">
    <property type="entry name" value="PPR_rpt"/>
</dbReference>
<dbReference type="AlphaFoldDB" id="A0AA38CLU3"/>
<keyword evidence="2" id="KW-0677">Repeat</keyword>
<sequence>MALQFMKRPFTRLVSRIPQLIISACEAYTLPSVYPNPHFWLHTYHFPSPTTVHRYPIRHQPRWISSDTRRTCPEEKEEEEELSDEFISNISENPNVNNEDVILNKVESIITLSMEEAMTVLDNCGFVPSSSLVRKLLCRTQSNWKAALTVFQWAGSQENYFHTVGVYHAMISILGMHNKFSVAWVLIREMHEKTMVTHQTLRIMIQRYAAAQAIDKAVRTFHAIEKFKLAADYDDFLCLLHALCRYQYLEEAEELIFLNKKYFPLETESFNVLLNGWGNILDVYQVKRLWNDMYNLCITPDVSSYTTIICCLSKAGKFYDVIKRYDEMKKKGFTPNLKVYNAVIYVLAKQNCLKEALHLFNRIQEMGFNPNAVTYISLILYLCMAWEVKEAYRMLDEMIQKGFAPTIRIYHAFFRFVKNGDAIFELIDRMKKTGCAPTMETYLMSIRRCCSWGQHENALKLWNAMEKHHFCTDDSSCIILLDGFFLNGKPGEACKCYEKMKAEGFSLEPKTDRMFESWVASRKYMPLQLHVNISKERMD</sequence>
<keyword evidence="5" id="KW-1185">Reference proteome</keyword>
<evidence type="ECO:0000256" key="1">
    <source>
        <dbReference type="ARBA" id="ARBA00007626"/>
    </source>
</evidence>
<feature type="repeat" description="PPR" evidence="3">
    <location>
        <begin position="473"/>
        <end position="507"/>
    </location>
</feature>
<dbReference type="EMBL" id="JAHRHJ020000010">
    <property type="protein sequence ID" value="KAH9299179.1"/>
    <property type="molecule type" value="Genomic_DNA"/>
</dbReference>